<feature type="compositionally biased region" description="Polar residues" evidence="2">
    <location>
        <begin position="402"/>
        <end position="425"/>
    </location>
</feature>
<dbReference type="InterPro" id="IPR043987">
    <property type="entry name" value="CCZ1/INTU/HSP4_longin_1"/>
</dbReference>
<dbReference type="EMBL" id="FN430373">
    <property type="protein sequence ID" value="CAZ86349.1"/>
    <property type="molecule type" value="Genomic_DNA"/>
</dbReference>
<dbReference type="Pfam" id="PF19031">
    <property type="entry name" value="Intu_longin_1"/>
    <property type="match status" value="1"/>
</dbReference>
<feature type="compositionally biased region" description="Low complexity" evidence="2">
    <location>
        <begin position="441"/>
        <end position="463"/>
    </location>
</feature>
<feature type="compositionally biased region" description="Polar residues" evidence="2">
    <location>
        <begin position="262"/>
        <end position="285"/>
    </location>
</feature>
<dbReference type="eggNOG" id="KOG2622">
    <property type="taxonomic scope" value="Eukaryota"/>
</dbReference>
<feature type="region of interest" description="Disordered" evidence="2">
    <location>
        <begin position="328"/>
        <end position="360"/>
    </location>
</feature>
<dbReference type="HOGENOM" id="CLU_009628_0_0_1"/>
<dbReference type="KEGG" id="tml:GSTUM_00011749001"/>
<feature type="domain" description="CCZ1/INTU/HSP4 first Longin" evidence="3">
    <location>
        <begin position="31"/>
        <end position="159"/>
    </location>
</feature>
<dbReference type="AlphaFoldDB" id="D5GP84"/>
<organism evidence="4 5">
    <name type="scientific">Tuber melanosporum (strain Mel28)</name>
    <name type="common">Perigord black truffle</name>
    <dbReference type="NCBI Taxonomy" id="656061"/>
    <lineage>
        <taxon>Eukaryota</taxon>
        <taxon>Fungi</taxon>
        <taxon>Dikarya</taxon>
        <taxon>Ascomycota</taxon>
        <taxon>Pezizomycotina</taxon>
        <taxon>Pezizomycetes</taxon>
        <taxon>Pezizales</taxon>
        <taxon>Tuberaceae</taxon>
        <taxon>Tuber</taxon>
    </lineage>
</organism>
<feature type="compositionally biased region" description="Basic and acidic residues" evidence="2">
    <location>
        <begin position="530"/>
        <end position="539"/>
    </location>
</feature>
<evidence type="ECO:0000256" key="1">
    <source>
        <dbReference type="ARBA" id="ARBA00005352"/>
    </source>
</evidence>
<keyword evidence="5" id="KW-1185">Reference proteome</keyword>
<dbReference type="STRING" id="656061.D5GP84"/>
<feature type="region of interest" description="Disordered" evidence="2">
    <location>
        <begin position="250"/>
        <end position="289"/>
    </location>
</feature>
<protein>
    <submittedName>
        <fullName evidence="4">(Perigord truffle) hypothetical protein</fullName>
    </submittedName>
</protein>
<dbReference type="RefSeq" id="XP_002842158.1">
    <property type="nucleotide sequence ID" value="XM_002842112.1"/>
</dbReference>
<dbReference type="Proteomes" id="UP000006911">
    <property type="component" value="Unassembled WGS sequence"/>
</dbReference>
<dbReference type="PANTHER" id="PTHR13056">
    <property type="entry name" value="VACUOLAR FUSION PROTEIN CCZ1 HOMOLOG-RELATED"/>
    <property type="match status" value="1"/>
</dbReference>
<name>D5GP84_TUBMM</name>
<dbReference type="GeneID" id="9186589"/>
<feature type="compositionally biased region" description="Basic and acidic residues" evidence="2">
    <location>
        <begin position="252"/>
        <end position="261"/>
    </location>
</feature>
<feature type="region of interest" description="Disordered" evidence="2">
    <location>
        <begin position="389"/>
        <end position="488"/>
    </location>
</feature>
<feature type="compositionally biased region" description="Basic residues" evidence="2">
    <location>
        <begin position="337"/>
        <end position="347"/>
    </location>
</feature>
<evidence type="ECO:0000256" key="2">
    <source>
        <dbReference type="SAM" id="MobiDB-lite"/>
    </source>
</evidence>
<reference evidence="4 5" key="1">
    <citation type="journal article" date="2010" name="Nature">
        <title>Perigord black truffle genome uncovers evolutionary origins and mechanisms of symbiosis.</title>
        <authorList>
            <person name="Martin F."/>
            <person name="Kohler A."/>
            <person name="Murat C."/>
            <person name="Balestrini R."/>
            <person name="Coutinho P.M."/>
            <person name="Jaillon O."/>
            <person name="Montanini B."/>
            <person name="Morin E."/>
            <person name="Noel B."/>
            <person name="Percudani R."/>
            <person name="Porcel B."/>
            <person name="Rubini A."/>
            <person name="Amicucci A."/>
            <person name="Amselem J."/>
            <person name="Anthouard V."/>
            <person name="Arcioni S."/>
            <person name="Artiguenave F."/>
            <person name="Aury J.M."/>
            <person name="Ballario P."/>
            <person name="Bolchi A."/>
            <person name="Brenna A."/>
            <person name="Brun A."/>
            <person name="Buee M."/>
            <person name="Cantarel B."/>
            <person name="Chevalier G."/>
            <person name="Couloux A."/>
            <person name="Da Silva C."/>
            <person name="Denoeud F."/>
            <person name="Duplessis S."/>
            <person name="Ghignone S."/>
            <person name="Hilselberger B."/>
            <person name="Iotti M."/>
            <person name="Marcais B."/>
            <person name="Mello A."/>
            <person name="Miranda M."/>
            <person name="Pacioni G."/>
            <person name="Quesneville H."/>
            <person name="Riccioni C."/>
            <person name="Ruotolo R."/>
            <person name="Splivallo R."/>
            <person name="Stocchi V."/>
            <person name="Tisserant E."/>
            <person name="Viscomi A.R."/>
            <person name="Zambonelli A."/>
            <person name="Zampieri E."/>
            <person name="Henrissat B."/>
            <person name="Lebrun M.H."/>
            <person name="Paolocci F."/>
            <person name="Bonfante P."/>
            <person name="Ottonello S."/>
            <person name="Wincker P."/>
        </authorList>
    </citation>
    <scope>NUCLEOTIDE SEQUENCE [LARGE SCALE GENOMIC DNA]</scope>
    <source>
        <strain evidence="4 5">Mel28</strain>
    </source>
</reference>
<proteinExistence type="inferred from homology"/>
<dbReference type="InterPro" id="IPR013176">
    <property type="entry name" value="Ccz1"/>
</dbReference>
<dbReference type="GO" id="GO:0016192">
    <property type="term" value="P:vesicle-mediated transport"/>
    <property type="evidence" value="ECO:0007669"/>
    <property type="project" value="InterPro"/>
</dbReference>
<sequence length="764" mass="82595">MTSSNPANPLPAPLPPPSSLVPTVSPATLSSLAIYNPSLGPTDETVHDQIVFYTSRRGNAVTANDRLRQIGLAQGVVEFARGFSKTQNLSSVETEKSRIVTLEIEEPGWWILAQIDLTVIHNPSTYPPTIKYTSQEVSPPALLLADIRQAYDQFHFHYGSLASNLARLGRSAFCKRLEKFWLRWAWGRWEVMLHASPATGILGGGGGIKMAGGRPGKEMGNEEREFLKGWADKGKSKGLVDLVASRFGEPPEEAKNTKGSESRSGFWFWNSSNKPSTPSTATKKGQQGPAFIMPQDGCILPGTGALDCRSIRDVAIYLSELYQYGEETFSRPSASSRQRKTRNRPKAPAKDGSEGSPPRTNILIARPARAEPEAASSPSELVASVAIDKSVEGGGPPRGAHGTSSSQIAQESSNKKQSPSNTNAKILNLLTFGWSGGSTPGRGTRTTGTDSITSSPAPSSRTPSPAPMKVVDPQAIEETDGPAGRMKDENPKRARFVIGFMGDLDVEDLDETESGGRITSRTIWATRSTTKNESDEQARGDITLDEGLGRRSSETPTIKQANLEELRIVIYANHPFILAFIFENSTRHLTSPSFYRTIHHQLAPLHEPMLKISPLGEPKLSLKVPGLLSPILKPPYDILYNPKTRTIHCTLPPIPEPALEQANPGAGAGWTRADAFHVHALILGILSETTGDRLERERSVRSTKGWWVNWMRLDGGVEGIAVRRAGENKAADAAAGLVGASGTRAGAGGIDIRNYFEGLVRGAK</sequence>
<evidence type="ECO:0000313" key="5">
    <source>
        <dbReference type="Proteomes" id="UP000006911"/>
    </source>
</evidence>
<evidence type="ECO:0000259" key="3">
    <source>
        <dbReference type="Pfam" id="PF19031"/>
    </source>
</evidence>
<gene>
    <name evidence="4" type="ORF">GSTUM_00011749001</name>
</gene>
<dbReference type="OMA" id="IYDLVWD"/>
<dbReference type="InParanoid" id="D5GP84"/>
<evidence type="ECO:0000313" key="4">
    <source>
        <dbReference type="EMBL" id="CAZ86349.1"/>
    </source>
</evidence>
<dbReference type="GO" id="GO:0035658">
    <property type="term" value="C:Mon1-Ccz1 complex"/>
    <property type="evidence" value="ECO:0007669"/>
    <property type="project" value="InterPro"/>
</dbReference>
<comment type="similarity">
    <text evidence="1">Belongs to the CCZ1 family.</text>
</comment>
<feature type="region of interest" description="Disordered" evidence="2">
    <location>
        <begin position="528"/>
        <end position="555"/>
    </location>
</feature>
<dbReference type="PANTHER" id="PTHR13056:SF0">
    <property type="entry name" value="VACUOLAR FUSION PROTEIN CCZ1 HOMOLOG-RELATED"/>
    <property type="match status" value="1"/>
</dbReference>
<accession>D5GP84</accession>